<dbReference type="RefSeq" id="WP_091900336.1">
    <property type="nucleotide sequence ID" value="NZ_FOIQ01000002.1"/>
</dbReference>
<dbReference type="Pfam" id="PF11013">
    <property type="entry name" value="DUF2851"/>
    <property type="match status" value="1"/>
</dbReference>
<protein>
    <recommendedName>
        <fullName evidence="3">DUF2851 domain-containing protein</fullName>
    </recommendedName>
</protein>
<reference evidence="1 2" key="1">
    <citation type="submission" date="2016-10" db="EMBL/GenBank/DDBJ databases">
        <authorList>
            <person name="de Groot N.N."/>
        </authorList>
    </citation>
    <scope>NUCLEOTIDE SEQUENCE [LARGE SCALE GENOMIC DNA]</scope>
    <source>
        <strain evidence="1 2">TC2-24</strain>
    </source>
</reference>
<sequence length="431" mass="50403">MEQLLHYVWNHRLFPLKELLTSDGQTVEVIDPGLHNHNAGPDFFNAKVRIGRTLWVGNVEIHDKSSDWYVHGHDKDQRYDNVILHVAGVLDAEVMNTHGEFVRQMQLDVPDVVKAHYTELLKTDSYPPCYKVIPELTRLTVHAWMAALQTERLEQKTEAIRQRVELCDGSWEDAYFMTLARNYGFGINGDVFERWAQHIPHGTVAHHCDNLFQIEAIFLGQAGLLELEAIPDYYQKEALNEGYFSKLRNEYLYLAHKFSMQPMDFRLWRFLRLRPQNFPHIRLSQLANLYYQQKTGLEQLVTCETVEQLMEQLSSQVTPYWETHYTFGSVSSRNEKHLAYGSLNLLMINTAIPMLFAYGRHSSKKALCNRAFDFLEQLKAENNYIIRMWQQVGLPVETAGDSQALIQLKKAYCDRKDCLRCRFGYEYLKRK</sequence>
<evidence type="ECO:0000313" key="2">
    <source>
        <dbReference type="Proteomes" id="UP000199373"/>
    </source>
</evidence>
<accession>A0A1I0N9I3</accession>
<evidence type="ECO:0000313" key="1">
    <source>
        <dbReference type="EMBL" id="SEV97366.1"/>
    </source>
</evidence>
<keyword evidence="2" id="KW-1185">Reference proteome</keyword>
<dbReference type="Proteomes" id="UP000199373">
    <property type="component" value="Unassembled WGS sequence"/>
</dbReference>
<dbReference type="InterPro" id="IPR021272">
    <property type="entry name" value="DUF2851"/>
</dbReference>
<proteinExistence type="predicted"/>
<evidence type="ECO:0008006" key="3">
    <source>
        <dbReference type="Google" id="ProtNLM"/>
    </source>
</evidence>
<gene>
    <name evidence="1" type="ORF">SAMN04487850_1041</name>
</gene>
<name>A0A1I0N9I3_9BACT</name>
<organism evidence="1 2">
    <name type="scientific">Prevotella aff. ruminicola Tc2-24</name>
    <dbReference type="NCBI Taxonomy" id="81582"/>
    <lineage>
        <taxon>Bacteria</taxon>
        <taxon>Pseudomonadati</taxon>
        <taxon>Bacteroidota</taxon>
        <taxon>Bacteroidia</taxon>
        <taxon>Bacteroidales</taxon>
        <taxon>Prevotellaceae</taxon>
        <taxon>Prevotella</taxon>
    </lineage>
</organism>
<dbReference type="EMBL" id="FOIQ01000002">
    <property type="protein sequence ID" value="SEV97366.1"/>
    <property type="molecule type" value="Genomic_DNA"/>
</dbReference>
<dbReference type="AlphaFoldDB" id="A0A1I0N9I3"/>